<accession>A0A4R3L337</accession>
<feature type="domain" description="DUF58" evidence="2">
    <location>
        <begin position="200"/>
        <end position="312"/>
    </location>
</feature>
<keyword evidence="1" id="KW-0472">Membrane</keyword>
<name>A0A4R3L337_9BACL</name>
<dbReference type="EMBL" id="SMAG01000008">
    <property type="protein sequence ID" value="TCS93315.1"/>
    <property type="molecule type" value="Genomic_DNA"/>
</dbReference>
<dbReference type="Proteomes" id="UP000294937">
    <property type="component" value="Unassembled WGS sequence"/>
</dbReference>
<evidence type="ECO:0000313" key="4">
    <source>
        <dbReference type="Proteomes" id="UP000294937"/>
    </source>
</evidence>
<comment type="caution">
    <text evidence="3">The sequence shown here is derived from an EMBL/GenBank/DDBJ whole genome shotgun (WGS) entry which is preliminary data.</text>
</comment>
<feature type="transmembrane region" description="Helical" evidence="1">
    <location>
        <begin position="7"/>
        <end position="26"/>
    </location>
</feature>
<feature type="transmembrane region" description="Helical" evidence="1">
    <location>
        <begin position="32"/>
        <end position="52"/>
    </location>
</feature>
<dbReference type="AlphaFoldDB" id="A0A4R3L337"/>
<organism evidence="3 4">
    <name type="scientific">Hazenella coriacea</name>
    <dbReference type="NCBI Taxonomy" id="1179467"/>
    <lineage>
        <taxon>Bacteria</taxon>
        <taxon>Bacillati</taxon>
        <taxon>Bacillota</taxon>
        <taxon>Bacilli</taxon>
        <taxon>Bacillales</taxon>
        <taxon>Thermoactinomycetaceae</taxon>
        <taxon>Hazenella</taxon>
    </lineage>
</organism>
<evidence type="ECO:0000313" key="3">
    <source>
        <dbReference type="EMBL" id="TCS93315.1"/>
    </source>
</evidence>
<dbReference type="Pfam" id="PF01882">
    <property type="entry name" value="DUF58"/>
    <property type="match status" value="1"/>
</dbReference>
<keyword evidence="1" id="KW-0812">Transmembrane</keyword>
<dbReference type="PANTHER" id="PTHR34351">
    <property type="entry name" value="SLR1927 PROTEIN-RELATED"/>
    <property type="match status" value="1"/>
</dbReference>
<reference evidence="3 4" key="1">
    <citation type="submission" date="2019-03" db="EMBL/GenBank/DDBJ databases">
        <title>Genomic Encyclopedia of Type Strains, Phase IV (KMG-IV): sequencing the most valuable type-strain genomes for metagenomic binning, comparative biology and taxonomic classification.</title>
        <authorList>
            <person name="Goeker M."/>
        </authorList>
    </citation>
    <scope>NUCLEOTIDE SEQUENCE [LARGE SCALE GENOMIC DNA]</scope>
    <source>
        <strain evidence="3 4">DSM 45707</strain>
    </source>
</reference>
<protein>
    <submittedName>
        <fullName evidence="3">Uncharacterized protein (DUF58 family)</fullName>
    </submittedName>
</protein>
<sequence length="411" mass="46939">MKREGRGLIFCLISTLILGISALYFGGFVISFLFYVSVIITLWEIIVYNLCISRISARRELSSSVLMAGENLEITISASRGWYFPFGWQTMKDRVVQSNRSHKEGECILEKKFYLQDKSEFKYKIYNLKRGRYEFTPLSLHGGDFLGLVERQKKVGKGEKIAVYPQVVPVPKWLPSQTASVSASISSRRIGSDTNTVSGLRNYRYGDRLQQIDWKASARGQGLKVKEFEQEILQTVFIILDQSEGSYREKEDELFERAVSLAASLTHQLTRQACTTSVLLTGKKPLLLKKITSGVQMKEFLNILIDVQPNGRNSPSMFGSLLGVDQLQHQKVLLITPRADQETLSLIRKLKQRNASVEWFWISHPKAGFPHLVEEMSQLQVQFWNINQDHFELILQRGDSIAYHRSAAQSF</sequence>
<gene>
    <name evidence="3" type="ORF">EDD58_108146</name>
</gene>
<proteinExistence type="predicted"/>
<keyword evidence="4" id="KW-1185">Reference proteome</keyword>
<dbReference type="PANTHER" id="PTHR34351:SF2">
    <property type="entry name" value="DUF58 DOMAIN-CONTAINING PROTEIN"/>
    <property type="match status" value="1"/>
</dbReference>
<dbReference type="InterPro" id="IPR002881">
    <property type="entry name" value="DUF58"/>
</dbReference>
<keyword evidence="1" id="KW-1133">Transmembrane helix</keyword>
<dbReference type="OrthoDB" id="140416at2"/>
<evidence type="ECO:0000259" key="2">
    <source>
        <dbReference type="Pfam" id="PF01882"/>
    </source>
</evidence>
<evidence type="ECO:0000256" key="1">
    <source>
        <dbReference type="SAM" id="Phobius"/>
    </source>
</evidence>